<dbReference type="GO" id="GO:0006298">
    <property type="term" value="P:mismatch repair"/>
    <property type="evidence" value="ECO:0007669"/>
    <property type="project" value="TreeGrafter"/>
</dbReference>
<name>A0AAN8YVA2_9MAGN</name>
<evidence type="ECO:0000256" key="1">
    <source>
        <dbReference type="ARBA" id="ARBA00010462"/>
    </source>
</evidence>
<dbReference type="GO" id="GO:0030337">
    <property type="term" value="F:DNA polymerase processivity factor activity"/>
    <property type="evidence" value="ECO:0007669"/>
    <property type="project" value="InterPro"/>
</dbReference>
<comment type="similarity">
    <text evidence="1">Belongs to the PCNA family.</text>
</comment>
<evidence type="ECO:0000313" key="6">
    <source>
        <dbReference type="Proteomes" id="UP001370490"/>
    </source>
</evidence>
<gene>
    <name evidence="5" type="ORF">RJ641_021662</name>
</gene>
<organism evidence="5 6">
    <name type="scientific">Dillenia turbinata</name>
    <dbReference type="NCBI Taxonomy" id="194707"/>
    <lineage>
        <taxon>Eukaryota</taxon>
        <taxon>Viridiplantae</taxon>
        <taxon>Streptophyta</taxon>
        <taxon>Embryophyta</taxon>
        <taxon>Tracheophyta</taxon>
        <taxon>Spermatophyta</taxon>
        <taxon>Magnoliopsida</taxon>
        <taxon>eudicotyledons</taxon>
        <taxon>Gunneridae</taxon>
        <taxon>Pentapetalae</taxon>
        <taxon>Dilleniales</taxon>
        <taxon>Dilleniaceae</taxon>
        <taxon>Dillenia</taxon>
    </lineage>
</organism>
<dbReference type="GO" id="GO:0043626">
    <property type="term" value="C:PCNA complex"/>
    <property type="evidence" value="ECO:0007669"/>
    <property type="project" value="TreeGrafter"/>
</dbReference>
<evidence type="ECO:0000313" key="5">
    <source>
        <dbReference type="EMBL" id="KAK6914341.1"/>
    </source>
</evidence>
<dbReference type="GO" id="GO:0003677">
    <property type="term" value="F:DNA binding"/>
    <property type="evidence" value="ECO:0007669"/>
    <property type="project" value="UniProtKB-KW"/>
</dbReference>
<dbReference type="GO" id="GO:0006275">
    <property type="term" value="P:regulation of DNA replication"/>
    <property type="evidence" value="ECO:0007669"/>
    <property type="project" value="InterPro"/>
</dbReference>
<dbReference type="InterPro" id="IPR022648">
    <property type="entry name" value="Pr_cel_nuc_antig_N"/>
</dbReference>
<dbReference type="NCBIfam" id="TIGR00590">
    <property type="entry name" value="pcna"/>
    <property type="match status" value="1"/>
</dbReference>
<dbReference type="Gene3D" id="3.10.150.10">
    <property type="entry name" value="DNA Polymerase III, subunit A, domain 2"/>
    <property type="match status" value="1"/>
</dbReference>
<dbReference type="AlphaFoldDB" id="A0AAN8YVA2"/>
<dbReference type="PANTHER" id="PTHR11352">
    <property type="entry name" value="PROLIFERATING CELL NUCLEAR ANTIGEN"/>
    <property type="match status" value="1"/>
</dbReference>
<evidence type="ECO:0000256" key="2">
    <source>
        <dbReference type="ARBA" id="ARBA00023125"/>
    </source>
</evidence>
<accession>A0AAN8YVA2</accession>
<feature type="domain" description="Proliferating cell nuclear antigen PCNA N-terminal" evidence="3">
    <location>
        <begin position="1"/>
        <end position="49"/>
    </location>
</feature>
<dbReference type="GO" id="GO:0019985">
    <property type="term" value="P:translesion synthesis"/>
    <property type="evidence" value="ECO:0007669"/>
    <property type="project" value="TreeGrafter"/>
</dbReference>
<dbReference type="GO" id="GO:0006272">
    <property type="term" value="P:leading strand elongation"/>
    <property type="evidence" value="ECO:0007669"/>
    <property type="project" value="TreeGrafter"/>
</dbReference>
<sequence length="91" mass="10272">MSKMLKCARNDDIIRIKADDGSDTVTFKFESPTQDKIADFEEKLIDIDSGNLGIPEAEYHALIRMPSAEFARICKDPSGIGETSNFELRRF</sequence>
<comment type="caution">
    <text evidence="5">The sequence shown here is derived from an EMBL/GenBank/DDBJ whole genome shotgun (WGS) entry which is preliminary data.</text>
</comment>
<dbReference type="PANTHER" id="PTHR11352:SF0">
    <property type="entry name" value="PROLIFERATING CELL NUCLEAR ANTIGEN"/>
    <property type="match status" value="1"/>
</dbReference>
<evidence type="ECO:0000259" key="3">
    <source>
        <dbReference type="Pfam" id="PF00705"/>
    </source>
</evidence>
<reference evidence="5 6" key="1">
    <citation type="submission" date="2023-12" db="EMBL/GenBank/DDBJ databases">
        <title>A high-quality genome assembly for Dillenia turbinata (Dilleniales).</title>
        <authorList>
            <person name="Chanderbali A."/>
        </authorList>
    </citation>
    <scope>NUCLEOTIDE SEQUENCE [LARGE SCALE GENOMIC DNA]</scope>
    <source>
        <strain evidence="5">LSX21</strain>
        <tissue evidence="5">Leaf</tissue>
    </source>
</reference>
<dbReference type="SUPFAM" id="SSF55979">
    <property type="entry name" value="DNA clamp"/>
    <property type="match status" value="2"/>
</dbReference>
<dbReference type="Proteomes" id="UP001370490">
    <property type="component" value="Unassembled WGS sequence"/>
</dbReference>
<dbReference type="Pfam" id="PF02747">
    <property type="entry name" value="PCNA_C"/>
    <property type="match status" value="1"/>
</dbReference>
<feature type="domain" description="Proliferating cell nuclear antigen PCNA C-terminal" evidence="4">
    <location>
        <begin position="53"/>
        <end position="83"/>
    </location>
</feature>
<keyword evidence="2" id="KW-0238">DNA-binding</keyword>
<dbReference type="EMBL" id="JBAMMX010000026">
    <property type="protein sequence ID" value="KAK6914341.1"/>
    <property type="molecule type" value="Genomic_DNA"/>
</dbReference>
<evidence type="ECO:0000259" key="4">
    <source>
        <dbReference type="Pfam" id="PF02747"/>
    </source>
</evidence>
<keyword evidence="6" id="KW-1185">Reference proteome</keyword>
<dbReference type="InterPro" id="IPR046938">
    <property type="entry name" value="DNA_clamp_sf"/>
</dbReference>
<proteinExistence type="inferred from homology"/>
<dbReference type="InterPro" id="IPR000730">
    <property type="entry name" value="Pr_cel_nuc_antig"/>
</dbReference>
<dbReference type="InterPro" id="IPR022649">
    <property type="entry name" value="Pr_cel_nuc_antig_C"/>
</dbReference>
<protein>
    <submittedName>
        <fullName evidence="5">Proliferating cell nuclear antigen, PCNA, N-terminal</fullName>
    </submittedName>
</protein>
<dbReference type="Pfam" id="PF00705">
    <property type="entry name" value="PCNA_N"/>
    <property type="match status" value="1"/>
</dbReference>